<dbReference type="RefSeq" id="WP_035278481.1">
    <property type="nucleotide sequence ID" value="NZ_AYXG01000024.1"/>
</dbReference>
<keyword evidence="2" id="KW-1185">Reference proteome</keyword>
<accession>W7IUS2</accession>
<evidence type="ECO:0000313" key="2">
    <source>
        <dbReference type="Proteomes" id="UP000019277"/>
    </source>
</evidence>
<dbReference type="AlphaFoldDB" id="W7IUS2"/>
<dbReference type="STRING" id="909613.UO65_0615"/>
<gene>
    <name evidence="1" type="ORF">UO65_0615</name>
</gene>
<comment type="caution">
    <text evidence="1">The sequence shown here is derived from an EMBL/GenBank/DDBJ whole genome shotgun (WGS) entry which is preliminary data.</text>
</comment>
<reference evidence="1 2" key="1">
    <citation type="journal article" date="2014" name="Genome Announc.">
        <title>Draft Genome Sequence of the Antitrypanosomally Active Sponge-Associated Bacterium Actinokineospora sp. Strain EG49.</title>
        <authorList>
            <person name="Harjes J."/>
            <person name="Ryu T."/>
            <person name="Abdelmohsen U.R."/>
            <person name="Moitinho-Silva L."/>
            <person name="Horn H."/>
            <person name="Ravasi T."/>
            <person name="Hentschel U."/>
        </authorList>
    </citation>
    <scope>NUCLEOTIDE SEQUENCE [LARGE SCALE GENOMIC DNA]</scope>
    <source>
        <strain evidence="1 2">EG49</strain>
    </source>
</reference>
<dbReference type="OrthoDB" id="3695456at2"/>
<organism evidence="1 2">
    <name type="scientific">Actinokineospora spheciospongiae</name>
    <dbReference type="NCBI Taxonomy" id="909613"/>
    <lineage>
        <taxon>Bacteria</taxon>
        <taxon>Bacillati</taxon>
        <taxon>Actinomycetota</taxon>
        <taxon>Actinomycetes</taxon>
        <taxon>Pseudonocardiales</taxon>
        <taxon>Pseudonocardiaceae</taxon>
        <taxon>Actinokineospora</taxon>
    </lineage>
</organism>
<sequence>MTTPEDRIRAAKAELDSVIDRAQQDLYRFQRRNEPSPEALRALQEAAARGDLGEDMRELARRIESGRDSWQAVFAGDSPNAALLRGHLERMAEENREAIATAVEEDESFDPFATSSDL</sequence>
<protein>
    <submittedName>
        <fullName evidence="1">Uncharacterized protein</fullName>
    </submittedName>
</protein>
<dbReference type="EMBL" id="AYXG01000024">
    <property type="protein sequence ID" value="EWC64088.1"/>
    <property type="molecule type" value="Genomic_DNA"/>
</dbReference>
<evidence type="ECO:0000313" key="1">
    <source>
        <dbReference type="EMBL" id="EWC64088.1"/>
    </source>
</evidence>
<accession>A0A8E2WYP1</accession>
<name>W7IUS2_9PSEU</name>
<dbReference type="Proteomes" id="UP000019277">
    <property type="component" value="Unassembled WGS sequence"/>
</dbReference>
<proteinExistence type="predicted"/>